<evidence type="ECO:0000256" key="6">
    <source>
        <dbReference type="ARBA" id="ARBA00022980"/>
    </source>
</evidence>
<dbReference type="InterPro" id="IPR023674">
    <property type="entry name" value="Ribosomal_uL1-like"/>
</dbReference>
<evidence type="ECO:0000313" key="11">
    <source>
        <dbReference type="EMBL" id="CEP77684.1"/>
    </source>
</evidence>
<dbReference type="Gene3D" id="3.40.50.790">
    <property type="match status" value="1"/>
</dbReference>
<dbReference type="GO" id="GO:0019843">
    <property type="term" value="F:rRNA binding"/>
    <property type="evidence" value="ECO:0007669"/>
    <property type="project" value="UniProtKB-UniRule"/>
</dbReference>
<organism evidence="11 12">
    <name type="scientific">Defluviitoga tunisiensis</name>
    <dbReference type="NCBI Taxonomy" id="1006576"/>
    <lineage>
        <taxon>Bacteria</taxon>
        <taxon>Thermotogati</taxon>
        <taxon>Thermotogota</taxon>
        <taxon>Thermotogae</taxon>
        <taxon>Petrotogales</taxon>
        <taxon>Petrotogaceae</taxon>
        <taxon>Defluviitoga</taxon>
    </lineage>
</organism>
<dbReference type="FunFam" id="3.40.50.790:FF:000001">
    <property type="entry name" value="50S ribosomal protein L1"/>
    <property type="match status" value="1"/>
</dbReference>
<evidence type="ECO:0000256" key="3">
    <source>
        <dbReference type="ARBA" id="ARBA00022730"/>
    </source>
</evidence>
<dbReference type="InterPro" id="IPR016095">
    <property type="entry name" value="Ribosomal_uL1_3-a/b-sand"/>
</dbReference>
<keyword evidence="7 9" id="KW-0687">Ribonucleoprotein</keyword>
<keyword evidence="3 9" id="KW-0699">rRNA-binding</keyword>
<dbReference type="RefSeq" id="WP_045087270.1">
    <property type="nucleotide sequence ID" value="NZ_LN824141.1"/>
</dbReference>
<dbReference type="PIRSF" id="PIRSF002155">
    <property type="entry name" value="Ribosomal_L1"/>
    <property type="match status" value="1"/>
</dbReference>
<keyword evidence="9" id="KW-0820">tRNA-binding</keyword>
<dbReference type="AlphaFoldDB" id="A0A0C7P0Z7"/>
<dbReference type="InterPro" id="IPR023673">
    <property type="entry name" value="Ribosomal_uL1_CS"/>
</dbReference>
<sequence>MPKRGKKYKEVSKLVDKTKTYNIEEAIELIKKVSYTKFDGTVELHIVLGIDPKKTDQNVRGTISLPNGTGKSVRVLVFAEGEKAEQARQAGADYVGSDDLIEKINSEGWTDFDVAIATPDMMRKIARLGKVLGPRGLMPSPKAGTVTEDIAQAVKEFKAGKVEVRNDRTGNIHVPVGKVSFNNEALKENILSALEQINKMKPESSKGKFIKKATISPTMGPAIVIDLSSLGEIKVA</sequence>
<evidence type="ECO:0000256" key="2">
    <source>
        <dbReference type="ARBA" id="ARBA00022491"/>
    </source>
</evidence>
<dbReference type="KEGG" id="dtn:DTL3_0355"/>
<dbReference type="GO" id="GO:0003735">
    <property type="term" value="F:structural constituent of ribosome"/>
    <property type="evidence" value="ECO:0007669"/>
    <property type="project" value="InterPro"/>
</dbReference>
<dbReference type="PANTHER" id="PTHR36427:SF3">
    <property type="entry name" value="LARGE RIBOSOMAL SUBUNIT PROTEIN UL1M"/>
    <property type="match status" value="1"/>
</dbReference>
<comment type="subunit">
    <text evidence="9">Part of the 50S ribosomal subunit.</text>
</comment>
<dbReference type="HAMAP" id="MF_01318_B">
    <property type="entry name" value="Ribosomal_uL1_B"/>
    <property type="match status" value="1"/>
</dbReference>
<protein>
    <recommendedName>
        <fullName evidence="8 9">Large ribosomal subunit protein uL1</fullName>
    </recommendedName>
</protein>
<dbReference type="STRING" id="1006576.DTL3_0355"/>
<evidence type="ECO:0000256" key="9">
    <source>
        <dbReference type="HAMAP-Rule" id="MF_01318"/>
    </source>
</evidence>
<dbReference type="SUPFAM" id="SSF56808">
    <property type="entry name" value="Ribosomal protein L1"/>
    <property type="match status" value="1"/>
</dbReference>
<dbReference type="EMBL" id="LN824141">
    <property type="protein sequence ID" value="CEP77684.1"/>
    <property type="molecule type" value="Genomic_DNA"/>
</dbReference>
<keyword evidence="5 9" id="KW-0694">RNA-binding</keyword>
<evidence type="ECO:0000256" key="10">
    <source>
        <dbReference type="RuleBase" id="RU000659"/>
    </source>
</evidence>
<comment type="similarity">
    <text evidence="1 9 10">Belongs to the universal ribosomal protein uL1 family.</text>
</comment>
<dbReference type="GO" id="GO:0000049">
    <property type="term" value="F:tRNA binding"/>
    <property type="evidence" value="ECO:0007669"/>
    <property type="project" value="UniProtKB-KW"/>
</dbReference>
<dbReference type="PANTHER" id="PTHR36427">
    <property type="entry name" value="54S RIBOSOMAL PROTEIN L1, MITOCHONDRIAL"/>
    <property type="match status" value="1"/>
</dbReference>
<comment type="function">
    <text evidence="9">Protein L1 is also a translational repressor protein, it controls the translation of the L11 operon by binding to its mRNA.</text>
</comment>
<evidence type="ECO:0000256" key="5">
    <source>
        <dbReference type="ARBA" id="ARBA00022884"/>
    </source>
</evidence>
<dbReference type="HOGENOM" id="CLU_062853_0_0_0"/>
<keyword evidence="12" id="KW-1185">Reference proteome</keyword>
<proteinExistence type="inferred from homology"/>
<dbReference type="Gene3D" id="3.30.190.20">
    <property type="match status" value="1"/>
</dbReference>
<reference evidence="12" key="1">
    <citation type="submission" date="2014-11" db="EMBL/GenBank/DDBJ databases">
        <authorList>
            <person name="Wibberg D."/>
        </authorList>
    </citation>
    <scope>NUCLEOTIDE SEQUENCE [LARGE SCALE GENOMIC DNA]</scope>
    <source>
        <strain evidence="12">L3</strain>
    </source>
</reference>
<dbReference type="PATRIC" id="fig|1006576.9.peg.352"/>
<dbReference type="OrthoDB" id="9803740at2"/>
<keyword evidence="6 9" id="KW-0689">Ribosomal protein</keyword>
<dbReference type="GO" id="GO:0015934">
    <property type="term" value="C:large ribosomal subunit"/>
    <property type="evidence" value="ECO:0007669"/>
    <property type="project" value="InterPro"/>
</dbReference>
<dbReference type="InterPro" id="IPR028364">
    <property type="entry name" value="Ribosomal_uL1/biogenesis"/>
</dbReference>
<keyword evidence="2 9" id="KW-0678">Repressor</keyword>
<accession>A0A0C7P0Z7</accession>
<dbReference type="Pfam" id="PF00687">
    <property type="entry name" value="Ribosomal_L1"/>
    <property type="match status" value="1"/>
</dbReference>
<evidence type="ECO:0000256" key="4">
    <source>
        <dbReference type="ARBA" id="ARBA00022845"/>
    </source>
</evidence>
<dbReference type="Proteomes" id="UP000032809">
    <property type="component" value="Chromosome I"/>
</dbReference>
<name>A0A0C7P0Z7_DEFTU</name>
<dbReference type="GO" id="GO:0006417">
    <property type="term" value="P:regulation of translation"/>
    <property type="evidence" value="ECO:0007669"/>
    <property type="project" value="UniProtKB-KW"/>
</dbReference>
<dbReference type="PROSITE" id="PS01199">
    <property type="entry name" value="RIBOSOMAL_L1"/>
    <property type="match status" value="1"/>
</dbReference>
<evidence type="ECO:0000313" key="12">
    <source>
        <dbReference type="Proteomes" id="UP000032809"/>
    </source>
</evidence>
<comment type="function">
    <text evidence="9">Binds directly to 23S rRNA. The L1 stalk is quite mobile in the ribosome, and is involved in E site tRNA release.</text>
</comment>
<evidence type="ECO:0000256" key="8">
    <source>
        <dbReference type="ARBA" id="ARBA00035241"/>
    </source>
</evidence>
<evidence type="ECO:0000256" key="7">
    <source>
        <dbReference type="ARBA" id="ARBA00023274"/>
    </source>
</evidence>
<dbReference type="NCBIfam" id="TIGR01169">
    <property type="entry name" value="rplA_bact"/>
    <property type="match status" value="1"/>
</dbReference>
<gene>
    <name evidence="9 11" type="primary">rplA</name>
    <name evidence="11" type="ORF">DTL3_0355</name>
</gene>
<dbReference type="CDD" id="cd00403">
    <property type="entry name" value="Ribosomal_L1"/>
    <property type="match status" value="1"/>
</dbReference>
<dbReference type="GO" id="GO:0006412">
    <property type="term" value="P:translation"/>
    <property type="evidence" value="ECO:0007669"/>
    <property type="project" value="UniProtKB-UniRule"/>
</dbReference>
<keyword evidence="4 9" id="KW-0810">Translation regulation</keyword>
<dbReference type="InterPro" id="IPR002143">
    <property type="entry name" value="Ribosomal_uL1"/>
</dbReference>
<dbReference type="InterPro" id="IPR005878">
    <property type="entry name" value="Ribosom_uL1_bac-type"/>
</dbReference>
<evidence type="ECO:0000256" key="1">
    <source>
        <dbReference type="ARBA" id="ARBA00010531"/>
    </source>
</evidence>